<evidence type="ECO:0000313" key="2">
    <source>
        <dbReference type="Proteomes" id="UP000562984"/>
    </source>
</evidence>
<keyword evidence="2" id="KW-1185">Reference proteome</keyword>
<organism evidence="1 2">
    <name type="scientific">Nakamurella aerolata</name>
    <dbReference type="NCBI Taxonomy" id="1656892"/>
    <lineage>
        <taxon>Bacteria</taxon>
        <taxon>Bacillati</taxon>
        <taxon>Actinomycetota</taxon>
        <taxon>Actinomycetes</taxon>
        <taxon>Nakamurellales</taxon>
        <taxon>Nakamurellaceae</taxon>
        <taxon>Nakamurella</taxon>
    </lineage>
</organism>
<sequence>MQVDFVSDIHGNVDALADVARRSEQLVVLGDLLDYVDYHNPGAGILGTVFGAERVRRFGELRAANNFDELNRYNAALWHSVADPVGTLSDVVHERYLAMRGALELADRKPLLILGNVDVAASWDRVAGAELATSDGAVVELGGLRFGFVGGGVRRARPAAESASAAVAAPGGAVAWRPYVRDRHEYAAAVAGLGAVDVLCSHLPPRLAMLRYDRVTARLEAYGPGLLESIDSHQPLLAVSGHVHQPLSPRQARGRTQCVNVGHFARRPHPYRITIG</sequence>
<dbReference type="RefSeq" id="WP_171198255.1">
    <property type="nucleotide sequence ID" value="NZ_JABEND010000001.1"/>
</dbReference>
<dbReference type="Proteomes" id="UP000562984">
    <property type="component" value="Unassembled WGS sequence"/>
</dbReference>
<dbReference type="InterPro" id="IPR029052">
    <property type="entry name" value="Metallo-depent_PP-like"/>
</dbReference>
<dbReference type="AlphaFoldDB" id="A0A849A4U2"/>
<reference evidence="1 2" key="1">
    <citation type="submission" date="2020-05" db="EMBL/GenBank/DDBJ databases">
        <title>Nakamurella sp. DB0629 isolated from air conditioner.</title>
        <authorList>
            <person name="Kim D.H."/>
            <person name="Kim D.-U."/>
        </authorList>
    </citation>
    <scope>NUCLEOTIDE SEQUENCE [LARGE SCALE GENOMIC DNA]</scope>
    <source>
        <strain evidence="1 2">DB0629</strain>
    </source>
</reference>
<gene>
    <name evidence="1" type="ORF">HKD39_02745</name>
</gene>
<comment type="caution">
    <text evidence="1">The sequence shown here is derived from an EMBL/GenBank/DDBJ whole genome shotgun (WGS) entry which is preliminary data.</text>
</comment>
<accession>A0A849A4U2</accession>
<dbReference type="SUPFAM" id="SSF56300">
    <property type="entry name" value="Metallo-dependent phosphatases"/>
    <property type="match status" value="1"/>
</dbReference>
<dbReference type="EMBL" id="JABEND010000001">
    <property type="protein sequence ID" value="NNG34656.1"/>
    <property type="molecule type" value="Genomic_DNA"/>
</dbReference>
<protein>
    <submittedName>
        <fullName evidence="1">Metallophosphoesterase</fullName>
    </submittedName>
</protein>
<evidence type="ECO:0000313" key="1">
    <source>
        <dbReference type="EMBL" id="NNG34656.1"/>
    </source>
</evidence>
<dbReference type="CDD" id="cd00838">
    <property type="entry name" value="MPP_superfamily"/>
    <property type="match status" value="1"/>
</dbReference>
<name>A0A849A4U2_9ACTN</name>
<proteinExistence type="predicted"/>
<dbReference type="Gene3D" id="3.60.21.10">
    <property type="match status" value="1"/>
</dbReference>